<feature type="transmembrane region" description="Helical" evidence="8">
    <location>
        <begin position="259"/>
        <end position="287"/>
    </location>
</feature>
<dbReference type="GO" id="GO:0008374">
    <property type="term" value="F:O-acyltransferase activity"/>
    <property type="evidence" value="ECO:0007669"/>
    <property type="project" value="InterPro"/>
</dbReference>
<dbReference type="GO" id="GO:0006629">
    <property type="term" value="P:lipid metabolic process"/>
    <property type="evidence" value="ECO:0007669"/>
    <property type="project" value="InterPro"/>
</dbReference>
<gene>
    <name evidence="10" type="ORF">CYLTODRAFT_389499</name>
</gene>
<evidence type="ECO:0000256" key="4">
    <source>
        <dbReference type="ARBA" id="ARBA00022679"/>
    </source>
</evidence>
<evidence type="ECO:0000313" key="11">
    <source>
        <dbReference type="Proteomes" id="UP000054007"/>
    </source>
</evidence>
<sequence length="455" mass="51435">MDSLYATYPAMGSHNLHTNSSLPLQILHGCRDGAIQAFRTIIPEPQNRIPITPAVAPEMLVSLLPYLFLAYLARREGTYLIRLLLLPSVLTSSLWSAFAHVWTQPRLNVYNWGQCLMAIYLCGRSLEFALTPEGMLKLDEIRPGVSKGKASSNGSAYIEEVQPSSTWIPKWFGDAMELAHTLRGLQFKFGRNMHLPHDSRPMERGPFLKATGISFIQHFLIVDILETILKLFPGVGSVEGGSMFYPELSIIPRYATSTLIHMITGTCLLSGFYMVYHLVTLFAVGIVGDKPSQWPPVLDNPWISESLHELWATRWHQLLRQTFLVYGGYPGRWIAGNLGMLFGVFIASGLFHELGMYGMGHGIDHATIKFFMAQAPFMMLERVFKRVTGRRIHGWPGRLWVYLIMYVLAQPMIDSWHRRGLGGGMIIPPPMSPARILIKFFSRNYSLFVYPERSA</sequence>
<name>A0A0D7BNF2_9AGAR</name>
<dbReference type="AlphaFoldDB" id="A0A0D7BNF2"/>
<reference evidence="10 11" key="1">
    <citation type="journal article" date="2015" name="Fungal Genet. Biol.">
        <title>Evolution of novel wood decay mechanisms in Agaricales revealed by the genome sequences of Fistulina hepatica and Cylindrobasidium torrendii.</title>
        <authorList>
            <person name="Floudas D."/>
            <person name="Held B.W."/>
            <person name="Riley R."/>
            <person name="Nagy L.G."/>
            <person name="Koehler G."/>
            <person name="Ransdell A.S."/>
            <person name="Younus H."/>
            <person name="Chow J."/>
            <person name="Chiniquy J."/>
            <person name="Lipzen A."/>
            <person name="Tritt A."/>
            <person name="Sun H."/>
            <person name="Haridas S."/>
            <person name="LaButti K."/>
            <person name="Ohm R.A."/>
            <person name="Kues U."/>
            <person name="Blanchette R.A."/>
            <person name="Grigoriev I.V."/>
            <person name="Minto R.E."/>
            <person name="Hibbett D.S."/>
        </authorList>
    </citation>
    <scope>NUCLEOTIDE SEQUENCE [LARGE SCALE GENOMIC DNA]</scope>
    <source>
        <strain evidence="10 11">FP15055 ss-10</strain>
    </source>
</reference>
<evidence type="ECO:0000256" key="5">
    <source>
        <dbReference type="ARBA" id="ARBA00022692"/>
    </source>
</evidence>
<dbReference type="OrthoDB" id="1077582at2759"/>
<feature type="domain" description="Wax synthase" evidence="9">
    <location>
        <begin position="294"/>
        <end position="372"/>
    </location>
</feature>
<dbReference type="Proteomes" id="UP000054007">
    <property type="component" value="Unassembled WGS sequence"/>
</dbReference>
<dbReference type="GO" id="GO:0016020">
    <property type="term" value="C:membrane"/>
    <property type="evidence" value="ECO:0007669"/>
    <property type="project" value="UniProtKB-SubCell"/>
</dbReference>
<feature type="transmembrane region" description="Helical" evidence="8">
    <location>
        <begin position="54"/>
        <end position="73"/>
    </location>
</feature>
<evidence type="ECO:0000313" key="10">
    <source>
        <dbReference type="EMBL" id="KIY72002.1"/>
    </source>
</evidence>
<comment type="similarity">
    <text evidence="3">Belongs to the wax synthase family.</text>
</comment>
<dbReference type="PANTHER" id="PTHR31595">
    <property type="entry name" value="LONG-CHAIN-ALCOHOL O-FATTY-ACYLTRANSFERASE 3-RELATED"/>
    <property type="match status" value="1"/>
</dbReference>
<evidence type="ECO:0000256" key="3">
    <source>
        <dbReference type="ARBA" id="ARBA00007282"/>
    </source>
</evidence>
<dbReference type="InterPro" id="IPR032805">
    <property type="entry name" value="Wax_synthase_dom"/>
</dbReference>
<evidence type="ECO:0000259" key="9">
    <source>
        <dbReference type="Pfam" id="PF13813"/>
    </source>
</evidence>
<dbReference type="InterPro" id="IPR044851">
    <property type="entry name" value="Wax_synthase"/>
</dbReference>
<dbReference type="Pfam" id="PF13813">
    <property type="entry name" value="MBOAT_2"/>
    <property type="match status" value="1"/>
</dbReference>
<protein>
    <recommendedName>
        <fullName evidence="9">Wax synthase domain-containing protein</fullName>
    </recommendedName>
</protein>
<evidence type="ECO:0000256" key="1">
    <source>
        <dbReference type="ARBA" id="ARBA00004141"/>
    </source>
</evidence>
<evidence type="ECO:0000256" key="8">
    <source>
        <dbReference type="SAM" id="Phobius"/>
    </source>
</evidence>
<keyword evidence="7 8" id="KW-0472">Membrane</keyword>
<keyword evidence="6 8" id="KW-1133">Transmembrane helix</keyword>
<organism evidence="10 11">
    <name type="scientific">Cylindrobasidium torrendii FP15055 ss-10</name>
    <dbReference type="NCBI Taxonomy" id="1314674"/>
    <lineage>
        <taxon>Eukaryota</taxon>
        <taxon>Fungi</taxon>
        <taxon>Dikarya</taxon>
        <taxon>Basidiomycota</taxon>
        <taxon>Agaricomycotina</taxon>
        <taxon>Agaricomycetes</taxon>
        <taxon>Agaricomycetidae</taxon>
        <taxon>Agaricales</taxon>
        <taxon>Marasmiineae</taxon>
        <taxon>Physalacriaceae</taxon>
        <taxon>Cylindrobasidium</taxon>
    </lineage>
</organism>
<proteinExistence type="inferred from homology"/>
<evidence type="ECO:0000256" key="2">
    <source>
        <dbReference type="ARBA" id="ARBA00005179"/>
    </source>
</evidence>
<dbReference type="PANTHER" id="PTHR31595:SF57">
    <property type="entry name" value="OS04G0481900 PROTEIN"/>
    <property type="match status" value="1"/>
</dbReference>
<feature type="transmembrane region" description="Helical" evidence="8">
    <location>
        <begin position="395"/>
        <end position="413"/>
    </location>
</feature>
<comment type="subcellular location">
    <subcellularLocation>
        <location evidence="1">Membrane</location>
        <topology evidence="1">Multi-pass membrane protein</topology>
    </subcellularLocation>
</comment>
<comment type="pathway">
    <text evidence="2">Secondary metabolite biosynthesis.</text>
</comment>
<evidence type="ECO:0000256" key="7">
    <source>
        <dbReference type="ARBA" id="ARBA00023136"/>
    </source>
</evidence>
<dbReference type="EMBL" id="KN880448">
    <property type="protein sequence ID" value="KIY72002.1"/>
    <property type="molecule type" value="Genomic_DNA"/>
</dbReference>
<keyword evidence="5 8" id="KW-0812">Transmembrane</keyword>
<keyword evidence="4" id="KW-0808">Transferase</keyword>
<evidence type="ECO:0000256" key="6">
    <source>
        <dbReference type="ARBA" id="ARBA00022989"/>
    </source>
</evidence>
<feature type="transmembrane region" description="Helical" evidence="8">
    <location>
        <begin position="333"/>
        <end position="351"/>
    </location>
</feature>
<accession>A0A0D7BNF2</accession>
<keyword evidence="11" id="KW-1185">Reference proteome</keyword>